<comment type="subcellular location">
    <subcellularLocation>
        <location evidence="1">Membrane</location>
        <topology evidence="1">Multi-pass membrane protein</topology>
    </subcellularLocation>
</comment>
<dbReference type="InterPro" id="IPR002645">
    <property type="entry name" value="STAS_dom"/>
</dbReference>
<dbReference type="Pfam" id="PF00027">
    <property type="entry name" value="cNMP_binding"/>
    <property type="match status" value="1"/>
</dbReference>
<keyword evidence="3 5" id="KW-1133">Transmembrane helix</keyword>
<reference evidence="8 9" key="1">
    <citation type="submission" date="2019-12" db="EMBL/GenBank/DDBJ databases">
        <title>Maritimibacter sp. nov. sp. isolated from sea sand.</title>
        <authorList>
            <person name="Kim J."/>
            <person name="Jeong S.E."/>
            <person name="Jung H.S."/>
            <person name="Jeon C.O."/>
        </authorList>
    </citation>
    <scope>NUCLEOTIDE SEQUENCE [LARGE SCALE GENOMIC DNA]</scope>
    <source>
        <strain evidence="8 9">DP07</strain>
    </source>
</reference>
<dbReference type="Pfam" id="PF00916">
    <property type="entry name" value="Sulfate_transp"/>
    <property type="match status" value="1"/>
</dbReference>
<evidence type="ECO:0000256" key="4">
    <source>
        <dbReference type="ARBA" id="ARBA00023136"/>
    </source>
</evidence>
<evidence type="ECO:0000256" key="5">
    <source>
        <dbReference type="SAM" id="Phobius"/>
    </source>
</evidence>
<accession>A0A845MBG4</accession>
<organism evidence="8 9">
    <name type="scientific">Maritimibacter harenae</name>
    <dbReference type="NCBI Taxonomy" id="2606218"/>
    <lineage>
        <taxon>Bacteria</taxon>
        <taxon>Pseudomonadati</taxon>
        <taxon>Pseudomonadota</taxon>
        <taxon>Alphaproteobacteria</taxon>
        <taxon>Rhodobacterales</taxon>
        <taxon>Roseobacteraceae</taxon>
        <taxon>Maritimibacter</taxon>
    </lineage>
</organism>
<gene>
    <name evidence="8" type="ORF">GQE99_16600</name>
</gene>
<proteinExistence type="predicted"/>
<protein>
    <submittedName>
        <fullName evidence="8">Cyclic nucleotide-binding domain-containing protein</fullName>
    </submittedName>
</protein>
<dbReference type="InterPro" id="IPR011547">
    <property type="entry name" value="SLC26A/SulP_dom"/>
</dbReference>
<keyword evidence="4 5" id="KW-0472">Membrane</keyword>
<dbReference type="RefSeq" id="WP_161352747.1">
    <property type="nucleotide sequence ID" value="NZ_WTUX01000019.1"/>
</dbReference>
<sequence length="719" mass="75291">MSPEHGARGRIARPAVAGLVLGFDNLSRAIALASLVFTGALAAGAPYATAVFLLSGILGTGSLMLGRYFVGPAFANVQNATVAILLPSIIALTAGPEAKVATVFAILGITALLTGAAMVAVAALNLARFVQLVPFPVSSGYLAASGALLVISAVRMTCEGGMCLPAGGAGVPDALPALMLAAGFAAVLWVITLRWRTMGLGAALVLAFAGFYAVLAVTGVTPEGARAAGFLPTRPAATDTSPVRPGDVDPGAVLAALPAILAAAVVSLFSAMLNITGVELTLRRDMDQRRELVRQGTLNIVTGLWGSTVSFLNTSNTIAARFMGASGRVTGIVTCAVLALGILFAGDILAYVPGFVSSGLLIFFGASIVGQWWVFTRHEQTLAEWLLAFAIIAASVVVGMPGAVVLGIMAASLIFAVSYARLPVVRGSSDLSVLRSTVDRGPQQVELLRAHGHEVAVVTLQGFLFFGSIERVSSHIRDLIEGDAAPGTVILDFSRVSRMDASALAALRKLDILAQKRDVDVVLSDLNETLARDIARARLVEDTDRLSTAPTTDAAMEEAETALIARARPGGDVPDDALSALTALIGDGAIARRLFDEMTREEVRSGTRILTRGEMSGDVYLLERGMLSVWIRTGDDRPLRVMKQRPGAIVGEIASYAGKARTADVVADTDAVVYRLSDNKLRELQDKDPRLAAYWHQAMASGLAEKLDRTNKILGQRAS</sequence>
<keyword evidence="2 5" id="KW-0812">Transmembrane</keyword>
<comment type="caution">
    <text evidence="8">The sequence shown here is derived from an EMBL/GenBank/DDBJ whole genome shotgun (WGS) entry which is preliminary data.</text>
</comment>
<dbReference type="Gene3D" id="2.60.120.10">
    <property type="entry name" value="Jelly Rolls"/>
    <property type="match status" value="1"/>
</dbReference>
<dbReference type="SMART" id="SM00100">
    <property type="entry name" value="cNMP"/>
    <property type="match status" value="1"/>
</dbReference>
<feature type="transmembrane region" description="Helical" evidence="5">
    <location>
        <begin position="174"/>
        <end position="193"/>
    </location>
</feature>
<dbReference type="InterPro" id="IPR018490">
    <property type="entry name" value="cNMP-bd_dom_sf"/>
</dbReference>
<dbReference type="Gene3D" id="3.30.750.24">
    <property type="entry name" value="STAS domain"/>
    <property type="match status" value="1"/>
</dbReference>
<dbReference type="Proteomes" id="UP000467322">
    <property type="component" value="Unassembled WGS sequence"/>
</dbReference>
<dbReference type="Pfam" id="PF01740">
    <property type="entry name" value="STAS"/>
    <property type="match status" value="1"/>
</dbReference>
<dbReference type="EMBL" id="WTUX01000019">
    <property type="protein sequence ID" value="MZR14641.1"/>
    <property type="molecule type" value="Genomic_DNA"/>
</dbReference>
<dbReference type="InterPro" id="IPR014710">
    <property type="entry name" value="RmlC-like_jellyroll"/>
</dbReference>
<dbReference type="GO" id="GO:0016020">
    <property type="term" value="C:membrane"/>
    <property type="evidence" value="ECO:0007669"/>
    <property type="project" value="UniProtKB-SubCell"/>
</dbReference>
<dbReference type="PROSITE" id="PS50801">
    <property type="entry name" value="STAS"/>
    <property type="match status" value="1"/>
</dbReference>
<feature type="transmembrane region" description="Helical" evidence="5">
    <location>
        <begin position="325"/>
        <end position="345"/>
    </location>
</feature>
<name>A0A845MBG4_9RHOB</name>
<evidence type="ECO:0000259" key="7">
    <source>
        <dbReference type="PROSITE" id="PS50801"/>
    </source>
</evidence>
<feature type="transmembrane region" description="Helical" evidence="5">
    <location>
        <begin position="352"/>
        <end position="374"/>
    </location>
</feature>
<feature type="transmembrane region" description="Helical" evidence="5">
    <location>
        <begin position="252"/>
        <end position="275"/>
    </location>
</feature>
<feature type="domain" description="Cyclic nucleotide-binding" evidence="6">
    <location>
        <begin position="593"/>
        <end position="684"/>
    </location>
</feature>
<evidence type="ECO:0000313" key="8">
    <source>
        <dbReference type="EMBL" id="MZR14641.1"/>
    </source>
</evidence>
<evidence type="ECO:0000256" key="3">
    <source>
        <dbReference type="ARBA" id="ARBA00022989"/>
    </source>
</evidence>
<keyword evidence="9" id="KW-1185">Reference proteome</keyword>
<feature type="transmembrane region" description="Helical" evidence="5">
    <location>
        <begin position="133"/>
        <end position="154"/>
    </location>
</feature>
<dbReference type="PANTHER" id="PTHR43310">
    <property type="entry name" value="SULFATE TRANSPORTER YBAR-RELATED"/>
    <property type="match status" value="1"/>
</dbReference>
<feature type="transmembrane region" description="Helical" evidence="5">
    <location>
        <begin position="69"/>
        <end position="94"/>
    </location>
</feature>
<dbReference type="InterPro" id="IPR000595">
    <property type="entry name" value="cNMP-bd_dom"/>
</dbReference>
<evidence type="ECO:0000259" key="6">
    <source>
        <dbReference type="PROSITE" id="PS50042"/>
    </source>
</evidence>
<dbReference type="InterPro" id="IPR052706">
    <property type="entry name" value="Membrane-Transporter-like"/>
</dbReference>
<feature type="transmembrane region" description="Helical" evidence="5">
    <location>
        <begin position="386"/>
        <end position="419"/>
    </location>
</feature>
<dbReference type="CDD" id="cd00038">
    <property type="entry name" value="CAP_ED"/>
    <property type="match status" value="1"/>
</dbReference>
<feature type="domain" description="STAS" evidence="7">
    <location>
        <begin position="455"/>
        <end position="559"/>
    </location>
</feature>
<feature type="transmembrane region" description="Helical" evidence="5">
    <location>
        <begin position="29"/>
        <end position="57"/>
    </location>
</feature>
<dbReference type="InterPro" id="IPR036513">
    <property type="entry name" value="STAS_dom_sf"/>
</dbReference>
<evidence type="ECO:0000256" key="1">
    <source>
        <dbReference type="ARBA" id="ARBA00004141"/>
    </source>
</evidence>
<evidence type="ECO:0000256" key="2">
    <source>
        <dbReference type="ARBA" id="ARBA00022692"/>
    </source>
</evidence>
<dbReference type="SUPFAM" id="SSF51206">
    <property type="entry name" value="cAMP-binding domain-like"/>
    <property type="match status" value="1"/>
</dbReference>
<evidence type="ECO:0000313" key="9">
    <source>
        <dbReference type="Proteomes" id="UP000467322"/>
    </source>
</evidence>
<dbReference type="CDD" id="cd07042">
    <property type="entry name" value="STAS_SulP_like_sulfate_transporter"/>
    <property type="match status" value="1"/>
</dbReference>
<feature type="transmembrane region" description="Helical" evidence="5">
    <location>
        <begin position="200"/>
        <end position="221"/>
    </location>
</feature>
<dbReference type="PROSITE" id="PS50042">
    <property type="entry name" value="CNMP_BINDING_3"/>
    <property type="match status" value="1"/>
</dbReference>
<dbReference type="AlphaFoldDB" id="A0A845MBG4"/>
<dbReference type="PANTHER" id="PTHR43310:SF1">
    <property type="entry name" value="SULFATE TRANSPORTER YBAR-RELATED"/>
    <property type="match status" value="1"/>
</dbReference>
<dbReference type="SUPFAM" id="SSF52091">
    <property type="entry name" value="SpoIIaa-like"/>
    <property type="match status" value="1"/>
</dbReference>
<feature type="transmembrane region" description="Helical" evidence="5">
    <location>
        <begin position="100"/>
        <end position="126"/>
    </location>
</feature>